<dbReference type="InterPro" id="IPR020945">
    <property type="entry name" value="DMSO/NO3_reduct_chaperone"/>
</dbReference>
<organism evidence="2">
    <name type="scientific">Campylobacter jejuni</name>
    <dbReference type="NCBI Taxonomy" id="197"/>
    <lineage>
        <taxon>Bacteria</taxon>
        <taxon>Pseudomonadati</taxon>
        <taxon>Campylobacterota</taxon>
        <taxon>Epsilonproteobacteria</taxon>
        <taxon>Campylobacterales</taxon>
        <taxon>Campylobacteraceae</taxon>
        <taxon>Campylobacter</taxon>
    </lineage>
</organism>
<dbReference type="EMBL" id="AAKUWM010000002">
    <property type="protein sequence ID" value="ECV9656692.1"/>
    <property type="molecule type" value="Genomic_DNA"/>
</dbReference>
<dbReference type="SUPFAM" id="SSF89155">
    <property type="entry name" value="TorD-like"/>
    <property type="match status" value="1"/>
</dbReference>
<comment type="caution">
    <text evidence="2">The sequence shown here is derived from an EMBL/GenBank/DDBJ whole genome shotgun (WGS) entry which is preliminary data.</text>
</comment>
<sequence length="185" mass="21968">MQKLAINIFINFLQNPPDHFLLEKLKKENFWQKWFLKNDNPLQQKALELLINSNEDDKTIGCDFTNLFLSSIDFVKAPPFASFYLDKSKEIYSSNSDKIKNIFHQNNFLTYLHDEPADSAINELLFIQHLITAKNNEILKEFLNKEFLPWFNTWSLDIINKAETDFYKALAMLMQDFFNHLDTEF</sequence>
<dbReference type="InterPro" id="IPR036411">
    <property type="entry name" value="TorD-like_sf"/>
</dbReference>
<dbReference type="PANTHER" id="PTHR34227">
    <property type="entry name" value="CHAPERONE PROTEIN YCDY"/>
    <property type="match status" value="1"/>
</dbReference>
<keyword evidence="1" id="KW-0143">Chaperone</keyword>
<protein>
    <submittedName>
        <fullName evidence="2">Cytoplasmic chaperone</fullName>
    </submittedName>
</protein>
<name>A0A698FBU7_CAMJU</name>
<evidence type="ECO:0000313" key="2">
    <source>
        <dbReference type="EMBL" id="ECV9656692.1"/>
    </source>
</evidence>
<accession>A0A698FBU7</accession>
<dbReference type="AlphaFoldDB" id="A0A698FBU7"/>
<reference evidence="2" key="1">
    <citation type="submission" date="2019-09" db="EMBL/GenBank/DDBJ databases">
        <authorList>
            <consortium name="GenomeTrakr network: Whole genome sequencing for foodborne pathogen traceback"/>
        </authorList>
    </citation>
    <scope>NUCLEOTIDE SEQUENCE [LARGE SCALE GENOMIC DNA]</scope>
    <source>
        <strain evidence="2">TTU_583</strain>
    </source>
</reference>
<evidence type="ECO:0000256" key="1">
    <source>
        <dbReference type="ARBA" id="ARBA00023186"/>
    </source>
</evidence>
<proteinExistence type="predicted"/>
<gene>
    <name evidence="2" type="ORF">F2N06_01525</name>
</gene>
<dbReference type="Gene3D" id="1.10.3480.10">
    <property type="entry name" value="TorD-like"/>
    <property type="match status" value="1"/>
</dbReference>
<dbReference type="Pfam" id="PF02613">
    <property type="entry name" value="Nitrate_red_del"/>
    <property type="match status" value="1"/>
</dbReference>
<dbReference type="PANTHER" id="PTHR34227:SF1">
    <property type="entry name" value="DIMETHYL SULFOXIDE REDUCTASE CHAPERONE-RELATED"/>
    <property type="match status" value="1"/>
</dbReference>
<dbReference type="InterPro" id="IPR050289">
    <property type="entry name" value="TorD/DmsD_chaperones"/>
</dbReference>